<organism evidence="1 2">
    <name type="scientific">Cirrhinus molitorella</name>
    <name type="common">mud carp</name>
    <dbReference type="NCBI Taxonomy" id="172907"/>
    <lineage>
        <taxon>Eukaryota</taxon>
        <taxon>Metazoa</taxon>
        <taxon>Chordata</taxon>
        <taxon>Craniata</taxon>
        <taxon>Vertebrata</taxon>
        <taxon>Euteleostomi</taxon>
        <taxon>Actinopterygii</taxon>
        <taxon>Neopterygii</taxon>
        <taxon>Teleostei</taxon>
        <taxon>Ostariophysi</taxon>
        <taxon>Cypriniformes</taxon>
        <taxon>Cyprinidae</taxon>
        <taxon>Labeoninae</taxon>
        <taxon>Labeonini</taxon>
        <taxon>Cirrhinus</taxon>
    </lineage>
</organism>
<protein>
    <submittedName>
        <fullName evidence="1">Uncharacterized protein</fullName>
    </submittedName>
</protein>
<keyword evidence="2" id="KW-1185">Reference proteome</keyword>
<dbReference type="Proteomes" id="UP001558613">
    <property type="component" value="Unassembled WGS sequence"/>
</dbReference>
<reference evidence="1 2" key="1">
    <citation type="submission" date="2023-09" db="EMBL/GenBank/DDBJ databases">
        <authorList>
            <person name="Wang M."/>
        </authorList>
    </citation>
    <scope>NUCLEOTIDE SEQUENCE [LARGE SCALE GENOMIC DNA]</scope>
    <source>
        <strain evidence="1">GT-2023</strain>
        <tissue evidence="1">Liver</tissue>
    </source>
</reference>
<sequence>MAGFRTAEHAKQFAVGRLSLYREAGVSLTMNCKSFNLRTETDGGFRTTTKLSSERRDVSLHDFLTHHLGNVYKMI</sequence>
<dbReference type="EMBL" id="JAYMGO010000012">
    <property type="protein sequence ID" value="KAL1264504.1"/>
    <property type="molecule type" value="Genomic_DNA"/>
</dbReference>
<name>A0ABR3MK51_9TELE</name>
<proteinExistence type="predicted"/>
<comment type="caution">
    <text evidence="1">The sequence shown here is derived from an EMBL/GenBank/DDBJ whole genome shotgun (WGS) entry which is preliminary data.</text>
</comment>
<evidence type="ECO:0000313" key="1">
    <source>
        <dbReference type="EMBL" id="KAL1264504.1"/>
    </source>
</evidence>
<gene>
    <name evidence="1" type="ORF">QQF64_004859</name>
</gene>
<evidence type="ECO:0000313" key="2">
    <source>
        <dbReference type="Proteomes" id="UP001558613"/>
    </source>
</evidence>
<accession>A0ABR3MK51</accession>